<comment type="caution">
    <text evidence="3">The sequence shown here is derived from an EMBL/GenBank/DDBJ whole genome shotgun (WGS) entry which is preliminary data.</text>
</comment>
<feature type="transmembrane region" description="Helical" evidence="1">
    <location>
        <begin position="15"/>
        <end position="34"/>
    </location>
</feature>
<evidence type="ECO:0000313" key="3">
    <source>
        <dbReference type="EMBL" id="MDS0260912.1"/>
    </source>
</evidence>
<keyword evidence="1" id="KW-0472">Membrane</keyword>
<dbReference type="Proteomes" id="UP001259659">
    <property type="component" value="Unassembled WGS sequence"/>
</dbReference>
<accession>A0ABU2FF75</accession>
<proteinExistence type="predicted"/>
<sequence length="71" mass="7166">MNAFTDGFEDPLKPLGIAGGSFLVLVAAGTIIGAPWTTQATTGGAVLQIIGSVLMAVLGVALAYVSWNSDE</sequence>
<dbReference type="InterPro" id="IPR058436">
    <property type="entry name" value="DUF8123"/>
</dbReference>
<evidence type="ECO:0000259" key="2">
    <source>
        <dbReference type="Pfam" id="PF26444"/>
    </source>
</evidence>
<dbReference type="EMBL" id="JAMQON010000004">
    <property type="protein sequence ID" value="MDS0260912.1"/>
    <property type="molecule type" value="Genomic_DNA"/>
</dbReference>
<dbReference type="RefSeq" id="WP_310920676.1">
    <property type="nucleotide sequence ID" value="NZ_JAMQON010000004.1"/>
</dbReference>
<evidence type="ECO:0000256" key="1">
    <source>
        <dbReference type="SAM" id="Phobius"/>
    </source>
</evidence>
<gene>
    <name evidence="3" type="ORF">NDI56_16030</name>
</gene>
<keyword evidence="1" id="KW-0812">Transmembrane</keyword>
<reference evidence="3 4" key="1">
    <citation type="submission" date="2022-06" db="EMBL/GenBank/DDBJ databases">
        <title>Haloarcula sp. a new haloarchaeum isolate from saline soil.</title>
        <authorList>
            <person name="Strakova D."/>
            <person name="Galisteo C."/>
            <person name="Sanchez-Porro C."/>
            <person name="Ventosa A."/>
        </authorList>
    </citation>
    <scope>NUCLEOTIDE SEQUENCE [LARGE SCALE GENOMIC DNA]</scope>
    <source>
        <strain evidence="3 4">S1CR25-12</strain>
    </source>
</reference>
<feature type="transmembrane region" description="Helical" evidence="1">
    <location>
        <begin position="46"/>
        <end position="67"/>
    </location>
</feature>
<name>A0ABU2FF75_9EURY</name>
<protein>
    <recommendedName>
        <fullName evidence="2">DUF8123 domain-containing protein</fullName>
    </recommendedName>
</protein>
<keyword evidence="1" id="KW-1133">Transmembrane helix</keyword>
<dbReference type="Pfam" id="PF26444">
    <property type="entry name" value="DUF8123"/>
    <property type="match status" value="1"/>
</dbReference>
<keyword evidence="4" id="KW-1185">Reference proteome</keyword>
<evidence type="ECO:0000313" key="4">
    <source>
        <dbReference type="Proteomes" id="UP001259659"/>
    </source>
</evidence>
<organism evidence="3 4">
    <name type="scientific">Haloarcula saliterrae</name>
    <dbReference type="NCBI Taxonomy" id="2950534"/>
    <lineage>
        <taxon>Archaea</taxon>
        <taxon>Methanobacteriati</taxon>
        <taxon>Methanobacteriota</taxon>
        <taxon>Stenosarchaea group</taxon>
        <taxon>Halobacteria</taxon>
        <taxon>Halobacteriales</taxon>
        <taxon>Haloarculaceae</taxon>
        <taxon>Haloarcula</taxon>
    </lineage>
</organism>
<feature type="domain" description="DUF8123" evidence="2">
    <location>
        <begin position="3"/>
        <end position="68"/>
    </location>
</feature>